<comment type="caution">
    <text evidence="1">The sequence shown here is derived from an EMBL/GenBank/DDBJ whole genome shotgun (WGS) entry which is preliminary data.</text>
</comment>
<dbReference type="EMBL" id="JAPDDS010000026">
    <property type="protein sequence ID" value="MCW1887848.1"/>
    <property type="molecule type" value="Genomic_DNA"/>
</dbReference>
<protein>
    <submittedName>
        <fullName evidence="1">Uncharacterized protein</fullName>
    </submittedName>
</protein>
<accession>A0ABT3FW76</accession>
<dbReference type="RefSeq" id="WP_264503804.1">
    <property type="nucleotide sequence ID" value="NZ_JAPDDS010000026.1"/>
</dbReference>
<organism evidence="1 2">
    <name type="scientific">Luteolibacter flavescens</name>
    <dbReference type="NCBI Taxonomy" id="1859460"/>
    <lineage>
        <taxon>Bacteria</taxon>
        <taxon>Pseudomonadati</taxon>
        <taxon>Verrucomicrobiota</taxon>
        <taxon>Verrucomicrobiia</taxon>
        <taxon>Verrucomicrobiales</taxon>
        <taxon>Verrucomicrobiaceae</taxon>
        <taxon>Luteolibacter</taxon>
    </lineage>
</organism>
<name>A0ABT3FW76_9BACT</name>
<evidence type="ECO:0000313" key="2">
    <source>
        <dbReference type="Proteomes" id="UP001207930"/>
    </source>
</evidence>
<proteinExistence type="predicted"/>
<gene>
    <name evidence="1" type="ORF">OKA04_24125</name>
</gene>
<sequence>MLSLIHDGAALSRVAELDPAFPELWTRGQIVYFTIDYPPLGDDVDEAVLVSSSGSLWLVEVMVSGPARDPSSRAGAGVIVRILKKLEATQELLDRVKDSPTANIARFPSVLRDREHERELDHSAAGAA</sequence>
<dbReference type="Proteomes" id="UP001207930">
    <property type="component" value="Unassembled WGS sequence"/>
</dbReference>
<keyword evidence="2" id="KW-1185">Reference proteome</keyword>
<evidence type="ECO:0000313" key="1">
    <source>
        <dbReference type="EMBL" id="MCW1887848.1"/>
    </source>
</evidence>
<reference evidence="1 2" key="1">
    <citation type="submission" date="2022-10" db="EMBL/GenBank/DDBJ databases">
        <title>Luteolibacter flavescens strain MCCC 1K03193, whole genome shotgun sequencing project.</title>
        <authorList>
            <person name="Zhao G."/>
            <person name="Shen L."/>
        </authorList>
    </citation>
    <scope>NUCLEOTIDE SEQUENCE [LARGE SCALE GENOMIC DNA]</scope>
    <source>
        <strain evidence="1 2">MCCC 1K03193</strain>
    </source>
</reference>